<dbReference type="PANTHER" id="PTHR43537:SF45">
    <property type="entry name" value="GNTR FAMILY REGULATORY PROTEIN"/>
    <property type="match status" value="1"/>
</dbReference>
<evidence type="ECO:0000256" key="3">
    <source>
        <dbReference type="ARBA" id="ARBA00023163"/>
    </source>
</evidence>
<dbReference type="Pfam" id="PF07729">
    <property type="entry name" value="FCD"/>
    <property type="match status" value="1"/>
</dbReference>
<organism evidence="5 6">
    <name type="scientific">Actinomadura vinacea</name>
    <dbReference type="NCBI Taxonomy" id="115336"/>
    <lineage>
        <taxon>Bacteria</taxon>
        <taxon>Bacillati</taxon>
        <taxon>Actinomycetota</taxon>
        <taxon>Actinomycetes</taxon>
        <taxon>Streptosporangiales</taxon>
        <taxon>Thermomonosporaceae</taxon>
        <taxon>Actinomadura</taxon>
    </lineage>
</organism>
<dbReference type="InterPro" id="IPR036390">
    <property type="entry name" value="WH_DNA-bd_sf"/>
</dbReference>
<dbReference type="Pfam" id="PF00392">
    <property type="entry name" value="GntR"/>
    <property type="match status" value="1"/>
</dbReference>
<dbReference type="InterPro" id="IPR011711">
    <property type="entry name" value="GntR_C"/>
</dbReference>
<dbReference type="Proteomes" id="UP001501231">
    <property type="component" value="Unassembled WGS sequence"/>
</dbReference>
<dbReference type="SMART" id="SM00345">
    <property type="entry name" value="HTH_GNTR"/>
    <property type="match status" value="1"/>
</dbReference>
<dbReference type="Gene3D" id="1.20.120.530">
    <property type="entry name" value="GntR ligand-binding domain-like"/>
    <property type="match status" value="1"/>
</dbReference>
<dbReference type="SMART" id="SM00895">
    <property type="entry name" value="FCD"/>
    <property type="match status" value="1"/>
</dbReference>
<evidence type="ECO:0000256" key="2">
    <source>
        <dbReference type="ARBA" id="ARBA00023125"/>
    </source>
</evidence>
<dbReference type="InterPro" id="IPR000524">
    <property type="entry name" value="Tscrpt_reg_HTH_GntR"/>
</dbReference>
<dbReference type="SUPFAM" id="SSF46785">
    <property type="entry name" value="Winged helix' DNA-binding domain"/>
    <property type="match status" value="1"/>
</dbReference>
<dbReference type="CDD" id="cd07377">
    <property type="entry name" value="WHTH_GntR"/>
    <property type="match status" value="1"/>
</dbReference>
<dbReference type="Gene3D" id="1.10.10.10">
    <property type="entry name" value="Winged helix-like DNA-binding domain superfamily/Winged helix DNA-binding domain"/>
    <property type="match status" value="1"/>
</dbReference>
<dbReference type="SUPFAM" id="SSF48008">
    <property type="entry name" value="GntR ligand-binding domain-like"/>
    <property type="match status" value="1"/>
</dbReference>
<dbReference type="PROSITE" id="PS50949">
    <property type="entry name" value="HTH_GNTR"/>
    <property type="match status" value="1"/>
</dbReference>
<keyword evidence="6" id="KW-1185">Reference proteome</keyword>
<keyword evidence="2" id="KW-0238">DNA-binding</keyword>
<evidence type="ECO:0000256" key="1">
    <source>
        <dbReference type="ARBA" id="ARBA00023015"/>
    </source>
</evidence>
<dbReference type="RefSeq" id="WP_344593575.1">
    <property type="nucleotide sequence ID" value="NZ_BAAARW010000022.1"/>
</dbReference>
<name>A0ABN3JTS8_9ACTN</name>
<protein>
    <submittedName>
        <fullName evidence="5">GntR family transcriptional regulator</fullName>
    </submittedName>
</protein>
<dbReference type="InterPro" id="IPR036388">
    <property type="entry name" value="WH-like_DNA-bd_sf"/>
</dbReference>
<keyword evidence="1" id="KW-0805">Transcription regulation</keyword>
<reference evidence="5 6" key="1">
    <citation type="journal article" date="2019" name="Int. J. Syst. Evol. Microbiol.">
        <title>The Global Catalogue of Microorganisms (GCM) 10K type strain sequencing project: providing services to taxonomists for standard genome sequencing and annotation.</title>
        <authorList>
            <consortium name="The Broad Institute Genomics Platform"/>
            <consortium name="The Broad Institute Genome Sequencing Center for Infectious Disease"/>
            <person name="Wu L."/>
            <person name="Ma J."/>
        </authorList>
    </citation>
    <scope>NUCLEOTIDE SEQUENCE [LARGE SCALE GENOMIC DNA]</scope>
    <source>
        <strain evidence="5 6">JCM 3325</strain>
    </source>
</reference>
<dbReference type="PANTHER" id="PTHR43537">
    <property type="entry name" value="TRANSCRIPTIONAL REGULATOR, GNTR FAMILY"/>
    <property type="match status" value="1"/>
</dbReference>
<dbReference type="EMBL" id="BAAARW010000022">
    <property type="protein sequence ID" value="GAA2437835.1"/>
    <property type="molecule type" value="Genomic_DNA"/>
</dbReference>
<evidence type="ECO:0000259" key="4">
    <source>
        <dbReference type="PROSITE" id="PS50949"/>
    </source>
</evidence>
<feature type="domain" description="HTH gntR-type" evidence="4">
    <location>
        <begin position="9"/>
        <end position="76"/>
    </location>
</feature>
<dbReference type="InterPro" id="IPR008920">
    <property type="entry name" value="TF_FadR/GntR_C"/>
</dbReference>
<comment type="caution">
    <text evidence="5">The sequence shown here is derived from an EMBL/GenBank/DDBJ whole genome shotgun (WGS) entry which is preliminary data.</text>
</comment>
<gene>
    <name evidence="5" type="ORF">GCM10010191_61100</name>
</gene>
<evidence type="ECO:0000313" key="6">
    <source>
        <dbReference type="Proteomes" id="UP001501231"/>
    </source>
</evidence>
<sequence length="224" mass="24886">MTLNPLPAGNLADQVAGSIRDAIHDGRYAPGTRLVERALAAELGVSHIPIREALSKLADEGLVERAPRRGSRVATLTLRELDELCSLRVVLEQFVVRRVQERLTKEAERELRAMVAQMRREAVDGNFRQVFDIDQRFHERLWELADHGLVGELVTQLRSRIGAFLRAATAALQPGELEHHAGTHDVLLDAILDPDPAVAQAEMARHIEIAAERIRASLPETADE</sequence>
<evidence type="ECO:0000313" key="5">
    <source>
        <dbReference type="EMBL" id="GAA2437835.1"/>
    </source>
</evidence>
<accession>A0ABN3JTS8</accession>
<keyword evidence="3" id="KW-0804">Transcription</keyword>
<proteinExistence type="predicted"/>